<name>A0A7J4J1W1_9ARCH</name>
<dbReference type="Gene3D" id="3.40.5.90">
    <property type="entry name" value="CDGSH iron-sulfur domain, mitoNEET-type"/>
    <property type="match status" value="1"/>
</dbReference>
<dbReference type="EMBL" id="DUGC01000019">
    <property type="protein sequence ID" value="HIH09216.1"/>
    <property type="molecule type" value="Genomic_DNA"/>
</dbReference>
<dbReference type="InterPro" id="IPR042216">
    <property type="entry name" value="MitoNEET_CISD"/>
</dbReference>
<dbReference type="AlphaFoldDB" id="A0A7J4J1W1"/>
<proteinExistence type="predicted"/>
<gene>
    <name evidence="1" type="ORF">HA254_00945</name>
</gene>
<protein>
    <submittedName>
        <fullName evidence="1">CDGSH iron-sulfur domain-containing protein</fullName>
    </submittedName>
</protein>
<organism evidence="1 2">
    <name type="scientific">Candidatus Iainarchaeum sp</name>
    <dbReference type="NCBI Taxonomy" id="3101447"/>
    <lineage>
        <taxon>Archaea</taxon>
        <taxon>Candidatus Iainarchaeota</taxon>
        <taxon>Candidatus Iainarchaeia</taxon>
        <taxon>Candidatus Iainarchaeales</taxon>
        <taxon>Candidatus Iainarchaeaceae</taxon>
        <taxon>Candidatus Iainarchaeum</taxon>
    </lineage>
</organism>
<evidence type="ECO:0000313" key="1">
    <source>
        <dbReference type="EMBL" id="HIH09216.1"/>
    </source>
</evidence>
<comment type="caution">
    <text evidence="1">The sequence shown here is derived from an EMBL/GenBank/DDBJ whole genome shotgun (WGS) entry which is preliminary data.</text>
</comment>
<accession>A0A7J4J1W1</accession>
<evidence type="ECO:0000313" key="2">
    <source>
        <dbReference type="Proteomes" id="UP000565078"/>
    </source>
</evidence>
<reference evidence="2" key="1">
    <citation type="journal article" date="2020" name="bioRxiv">
        <title>A rank-normalized archaeal taxonomy based on genome phylogeny resolves widespread incomplete and uneven classifications.</title>
        <authorList>
            <person name="Rinke C."/>
            <person name="Chuvochina M."/>
            <person name="Mussig A.J."/>
            <person name="Chaumeil P.-A."/>
            <person name="Waite D.W."/>
            <person name="Whitman W.B."/>
            <person name="Parks D.H."/>
            <person name="Hugenholtz P."/>
        </authorList>
    </citation>
    <scope>NUCLEOTIDE SEQUENCE [LARGE SCALE GENOMIC DNA]</scope>
</reference>
<sequence>MSRLVLKDATGPLEIRAGAKSTWGACGLSRKWPDCDGSHILAKDELPGKVYRYNPCGTRKIVEG</sequence>
<dbReference type="Proteomes" id="UP000565078">
    <property type="component" value="Unassembled WGS sequence"/>
</dbReference>